<name>A0A8H4LVT0_9HYPO</name>
<dbReference type="AlphaFoldDB" id="A0A8H4LVT0"/>
<dbReference type="EMBL" id="JAAVMX010000008">
    <property type="protein sequence ID" value="KAF4505821.1"/>
    <property type="molecule type" value="Genomic_DNA"/>
</dbReference>
<dbReference type="Proteomes" id="UP000557566">
    <property type="component" value="Unassembled WGS sequence"/>
</dbReference>
<evidence type="ECO:0000313" key="1">
    <source>
        <dbReference type="EMBL" id="KAF4505821.1"/>
    </source>
</evidence>
<proteinExistence type="predicted"/>
<keyword evidence="2" id="KW-1185">Reference proteome</keyword>
<organism evidence="1 2">
    <name type="scientific">Ophiocordyceps sinensis</name>
    <dbReference type="NCBI Taxonomy" id="72228"/>
    <lineage>
        <taxon>Eukaryota</taxon>
        <taxon>Fungi</taxon>
        <taxon>Dikarya</taxon>
        <taxon>Ascomycota</taxon>
        <taxon>Pezizomycotina</taxon>
        <taxon>Sordariomycetes</taxon>
        <taxon>Hypocreomycetidae</taxon>
        <taxon>Hypocreales</taxon>
        <taxon>Ophiocordycipitaceae</taxon>
        <taxon>Ophiocordyceps</taxon>
    </lineage>
</organism>
<sequence length="248" mass="26616">MAMYQLPAVISAMGGPRRPDLVVTATTQAWVIRGCYTPCQLLTPHIPLRRTPWSRGVSSSGAILQHCLKKYSCFCLQQPGKKTGYFGSNGCAHMSAADLDPHRSAKLDWQTGTDQGHGGCLGRRTSTRSLPILPPRLPQCAFGRAASAGAGGDMAGCHGVLISSVKPGPLKTHVAETHVAETHVAAASPLGNSPSRYWRRPKPKPVTNAEKLFFPLAIPQFGIRRLWPASSHSLGARVRGQLPTQPDD</sequence>
<protein>
    <submittedName>
        <fullName evidence="1">Uncharacterized protein</fullName>
    </submittedName>
</protein>
<reference evidence="1 2" key="1">
    <citation type="journal article" date="2020" name="Genome Biol. Evol.">
        <title>A new high-quality draft genome assembly of the Chinese cordyceps Ophiocordyceps sinensis.</title>
        <authorList>
            <person name="Shu R."/>
            <person name="Zhang J."/>
            <person name="Meng Q."/>
            <person name="Zhang H."/>
            <person name="Zhou G."/>
            <person name="Li M."/>
            <person name="Wu P."/>
            <person name="Zhao Y."/>
            <person name="Chen C."/>
            <person name="Qin Q."/>
        </authorList>
    </citation>
    <scope>NUCLEOTIDE SEQUENCE [LARGE SCALE GENOMIC DNA]</scope>
    <source>
        <strain evidence="1 2">IOZ07</strain>
    </source>
</reference>
<evidence type="ECO:0000313" key="2">
    <source>
        <dbReference type="Proteomes" id="UP000557566"/>
    </source>
</evidence>
<comment type="caution">
    <text evidence="1">The sequence shown here is derived from an EMBL/GenBank/DDBJ whole genome shotgun (WGS) entry which is preliminary data.</text>
</comment>
<accession>A0A8H4LVT0</accession>
<gene>
    <name evidence="1" type="ORF">G6O67_007733</name>
</gene>